<dbReference type="AlphaFoldDB" id="A0A212JWV9"/>
<gene>
    <name evidence="1" type="ORF">KL86DPRO_20222</name>
</gene>
<organism evidence="1">
    <name type="scientific">uncultured delta proteobacterium</name>
    <dbReference type="NCBI Taxonomy" id="34034"/>
    <lineage>
        <taxon>Bacteria</taxon>
        <taxon>Deltaproteobacteria</taxon>
        <taxon>environmental samples</taxon>
    </lineage>
</organism>
<evidence type="ECO:0000313" key="1">
    <source>
        <dbReference type="EMBL" id="SBW03897.1"/>
    </source>
</evidence>
<dbReference type="EMBL" id="FLUQ01000002">
    <property type="protein sequence ID" value="SBW03897.1"/>
    <property type="molecule type" value="Genomic_DNA"/>
</dbReference>
<sequence>MGDFAKQCGRTVDNITALLAEGAMKLNGMRYAIAYLRDPAVYIDDTLTIIL</sequence>
<reference evidence="1" key="1">
    <citation type="submission" date="2016-04" db="EMBL/GenBank/DDBJ databases">
        <authorList>
            <person name="Evans L.H."/>
            <person name="Alamgir A."/>
            <person name="Owens N."/>
            <person name="Weber N.D."/>
            <person name="Virtaneva K."/>
            <person name="Barbian K."/>
            <person name="Babar A."/>
            <person name="Rosenke K."/>
        </authorList>
    </citation>
    <scope>NUCLEOTIDE SEQUENCE</scope>
    <source>
        <strain evidence="1">86</strain>
    </source>
</reference>
<name>A0A212JWV9_9DELT</name>
<protein>
    <submittedName>
        <fullName evidence="1">Uncharacterized protein</fullName>
    </submittedName>
</protein>
<accession>A0A212JWV9</accession>
<proteinExistence type="predicted"/>